<dbReference type="Proteomes" id="UP000006044">
    <property type="component" value="Unassembled WGS sequence"/>
</dbReference>
<proteinExistence type="predicted"/>
<name>K0XRA9_9BACT</name>
<dbReference type="GeneID" id="77847908"/>
<sequence length="193" mass="21410">MLFSFITKWAIKRQLKRRQSDGFCPFGGAKRLVLMAQGKDVQSLLPGIQEMVRAGIDVTLVIDTHRKDKVSVEVPGCSPILVLQTCWLLKRPTRTFLRNFDDNDGDVLIDVSISKSLPLLYLAVRSRSIFKIGVPKGESNPFNLQILLPESSPRGGVAEDGDTGVGRSKPNAGELLQSALFYWKKIGVKENNL</sequence>
<dbReference type="InterPro" id="IPR054207">
    <property type="entry name" value="DUF6913"/>
</dbReference>
<evidence type="ECO:0000313" key="2">
    <source>
        <dbReference type="Proteomes" id="UP000006044"/>
    </source>
</evidence>
<comment type="caution">
    <text evidence="1">The sequence shown here is derived from an EMBL/GenBank/DDBJ whole genome shotgun (WGS) entry which is preliminary data.</text>
</comment>
<gene>
    <name evidence="1" type="ORF">HMPREF9448_00572</name>
</gene>
<dbReference type="OrthoDB" id="1100655at2"/>
<dbReference type="eggNOG" id="ENOG502ZHG3">
    <property type="taxonomic scope" value="Bacteria"/>
</dbReference>
<keyword evidence="2" id="KW-1185">Reference proteome</keyword>
<evidence type="ECO:0000313" key="1">
    <source>
        <dbReference type="EMBL" id="EJZ66395.1"/>
    </source>
</evidence>
<accession>K0XRA9</accession>
<reference evidence="1 2" key="1">
    <citation type="submission" date="2012-08" db="EMBL/GenBank/DDBJ databases">
        <title>The Genome Sequence of Barnesiella intestinihominis YIT 11860.</title>
        <authorList>
            <consortium name="The Broad Institute Genome Sequencing Platform"/>
            <person name="Earl A."/>
            <person name="Ward D."/>
            <person name="Feldgarden M."/>
            <person name="Gevers D."/>
            <person name="Morotomi M."/>
            <person name="Walker B."/>
            <person name="Young S.K."/>
            <person name="Zeng Q."/>
            <person name="Gargeya S."/>
            <person name="Fitzgerald M."/>
            <person name="Haas B."/>
            <person name="Abouelleil A."/>
            <person name="Alvarado L."/>
            <person name="Arachchi H.M."/>
            <person name="Berlin A.M."/>
            <person name="Chapman S.B."/>
            <person name="Goldberg J."/>
            <person name="Griggs A."/>
            <person name="Gujja S."/>
            <person name="Hansen M."/>
            <person name="Howarth C."/>
            <person name="Imamovic A."/>
            <person name="Larimer J."/>
            <person name="McCowen C."/>
            <person name="Montmayeur A."/>
            <person name="Murphy C."/>
            <person name="Neiman D."/>
            <person name="Pearson M."/>
            <person name="Priest M."/>
            <person name="Roberts A."/>
            <person name="Saif S."/>
            <person name="Shea T."/>
            <person name="Sisk P."/>
            <person name="Sykes S."/>
            <person name="Wortman J."/>
            <person name="Nusbaum C."/>
            <person name="Birren B."/>
        </authorList>
    </citation>
    <scope>NUCLEOTIDE SEQUENCE [LARGE SCALE GENOMIC DNA]</scope>
    <source>
        <strain evidence="1 2">YIT 11860</strain>
    </source>
</reference>
<protein>
    <submittedName>
        <fullName evidence="1">Uncharacterized protein</fullName>
    </submittedName>
</protein>
<dbReference type="AlphaFoldDB" id="K0XRA9"/>
<dbReference type="EMBL" id="ADLE01000001">
    <property type="protein sequence ID" value="EJZ66395.1"/>
    <property type="molecule type" value="Genomic_DNA"/>
</dbReference>
<dbReference type="RefSeq" id="WP_008861069.1">
    <property type="nucleotide sequence ID" value="NZ_JH815203.1"/>
</dbReference>
<organism evidence="1 2">
    <name type="scientific">Barnesiella intestinihominis YIT 11860</name>
    <dbReference type="NCBI Taxonomy" id="742726"/>
    <lineage>
        <taxon>Bacteria</taxon>
        <taxon>Pseudomonadati</taxon>
        <taxon>Bacteroidota</taxon>
        <taxon>Bacteroidia</taxon>
        <taxon>Bacteroidales</taxon>
        <taxon>Barnesiellaceae</taxon>
        <taxon>Barnesiella</taxon>
    </lineage>
</organism>
<dbReference type="HOGENOM" id="CLU_1406317_0_0_10"/>
<dbReference type="STRING" id="742726.HMPREF9448_00572"/>
<dbReference type="Pfam" id="PF21857">
    <property type="entry name" value="DUF6913"/>
    <property type="match status" value="1"/>
</dbReference>